<dbReference type="GO" id="GO:0046306">
    <property type="term" value="P:alkanesulfonate catabolic process"/>
    <property type="evidence" value="ECO:0007669"/>
    <property type="project" value="TreeGrafter"/>
</dbReference>
<dbReference type="EC" id="1.14.14.5" evidence="6"/>
<evidence type="ECO:0000256" key="4">
    <source>
        <dbReference type="ARBA" id="ARBA00023033"/>
    </source>
</evidence>
<accession>A0A840I9S1</accession>
<evidence type="ECO:0000256" key="3">
    <source>
        <dbReference type="ARBA" id="ARBA00023002"/>
    </source>
</evidence>
<dbReference type="InterPro" id="IPR011251">
    <property type="entry name" value="Luciferase-like_dom"/>
</dbReference>
<gene>
    <name evidence="6" type="ORF">BDZ31_001240</name>
</gene>
<evidence type="ECO:0000256" key="1">
    <source>
        <dbReference type="ARBA" id="ARBA00022630"/>
    </source>
</evidence>
<reference evidence="6 7" key="1">
    <citation type="submission" date="2020-08" db="EMBL/GenBank/DDBJ databases">
        <title>Genomic Encyclopedia of Archaeal and Bacterial Type Strains, Phase II (KMG-II): from individual species to whole genera.</title>
        <authorList>
            <person name="Goeker M."/>
        </authorList>
    </citation>
    <scope>NUCLEOTIDE SEQUENCE [LARGE SCALE GENOMIC DNA]</scope>
    <source>
        <strain evidence="6 7">DSM 23288</strain>
    </source>
</reference>
<keyword evidence="4 6" id="KW-0503">Monooxygenase</keyword>
<feature type="domain" description="Luciferase-like" evidence="5">
    <location>
        <begin position="18"/>
        <end position="315"/>
    </location>
</feature>
<dbReference type="PANTHER" id="PTHR42847:SF4">
    <property type="entry name" value="ALKANESULFONATE MONOOXYGENASE-RELATED"/>
    <property type="match status" value="1"/>
</dbReference>
<dbReference type="InterPro" id="IPR036661">
    <property type="entry name" value="Luciferase-like_sf"/>
</dbReference>
<keyword evidence="2" id="KW-0288">FMN</keyword>
<protein>
    <submittedName>
        <fullName evidence="6">Alkanesulfonate monooxygenase</fullName>
        <ecNumber evidence="6">1.14.14.5</ecNumber>
    </submittedName>
</protein>
<dbReference type="PANTHER" id="PTHR42847">
    <property type="entry name" value="ALKANESULFONATE MONOOXYGENASE"/>
    <property type="match status" value="1"/>
</dbReference>
<evidence type="ECO:0000313" key="7">
    <source>
        <dbReference type="Proteomes" id="UP000585272"/>
    </source>
</evidence>
<dbReference type="SUPFAM" id="SSF51679">
    <property type="entry name" value="Bacterial luciferase-like"/>
    <property type="match status" value="1"/>
</dbReference>
<dbReference type="GO" id="GO:0008726">
    <property type="term" value="F:alkanesulfonate monooxygenase activity"/>
    <property type="evidence" value="ECO:0007669"/>
    <property type="project" value="UniProtKB-EC"/>
</dbReference>
<dbReference type="EMBL" id="JACHNU010000001">
    <property type="protein sequence ID" value="MBB4661667.1"/>
    <property type="molecule type" value="Genomic_DNA"/>
</dbReference>
<organism evidence="6 7">
    <name type="scientific">Conexibacter arvalis</name>
    <dbReference type="NCBI Taxonomy" id="912552"/>
    <lineage>
        <taxon>Bacteria</taxon>
        <taxon>Bacillati</taxon>
        <taxon>Actinomycetota</taxon>
        <taxon>Thermoleophilia</taxon>
        <taxon>Solirubrobacterales</taxon>
        <taxon>Conexibacteraceae</taxon>
        <taxon>Conexibacter</taxon>
    </lineage>
</organism>
<proteinExistence type="predicted"/>
<dbReference type="InterPro" id="IPR050172">
    <property type="entry name" value="SsuD_RutA_monooxygenase"/>
</dbReference>
<evidence type="ECO:0000256" key="2">
    <source>
        <dbReference type="ARBA" id="ARBA00022643"/>
    </source>
</evidence>
<dbReference type="RefSeq" id="WP_183340015.1">
    <property type="nucleotide sequence ID" value="NZ_JACHNU010000001.1"/>
</dbReference>
<dbReference type="Proteomes" id="UP000585272">
    <property type="component" value="Unassembled WGS sequence"/>
</dbReference>
<evidence type="ECO:0000313" key="6">
    <source>
        <dbReference type="EMBL" id="MBB4661667.1"/>
    </source>
</evidence>
<keyword evidence="7" id="KW-1185">Reference proteome</keyword>
<dbReference type="AlphaFoldDB" id="A0A840I9S1"/>
<name>A0A840I9S1_9ACTN</name>
<evidence type="ECO:0000259" key="5">
    <source>
        <dbReference type="Pfam" id="PF00296"/>
    </source>
</evidence>
<comment type="caution">
    <text evidence="6">The sequence shown here is derived from an EMBL/GenBank/DDBJ whole genome shotgun (WGS) entry which is preliminary data.</text>
</comment>
<keyword evidence="3 6" id="KW-0560">Oxidoreductase</keyword>
<keyword evidence="1" id="KW-0285">Flavoprotein</keyword>
<sequence length="344" mass="38044">MSTLGTNSGTRGDAALRVFSTTPQSKDLGPEEYARRVADVARWSEEAGCEGILVYTDNGIVDPWLVSQLILQSTERLCPLVAVQPVYMHPYSVAKMVTSLAYLHNRRVWLNMLAGGFKNDLVALGDETPHDERYARTTEYTRIVLELLRGERPVSLDGAYYHVSNLKLTPPLPPELMPGVLVSGSSPAGLAAAEALDATPVKYPHPPGEEEPSDGREFGVRIGIVARDSEEEAWRVALERFPEDRAGQITQKLAMQVSDSHWHKQLSQRLDGDGARRSPYWLGPFQNYRTFCPYLVGDHGTVADLVAGYRAIGASTIILDIPPSREELEQIEHVLALAQARERS</sequence>
<dbReference type="Gene3D" id="3.20.20.30">
    <property type="entry name" value="Luciferase-like domain"/>
    <property type="match status" value="1"/>
</dbReference>
<dbReference type="Pfam" id="PF00296">
    <property type="entry name" value="Bac_luciferase"/>
    <property type="match status" value="1"/>
</dbReference>